<dbReference type="EMBL" id="JBBLXS010000075">
    <property type="protein sequence ID" value="MEK0184823.1"/>
    <property type="molecule type" value="Genomic_DNA"/>
</dbReference>
<name>A0ABU8YKA7_9CYAN</name>
<evidence type="ECO:0000313" key="2">
    <source>
        <dbReference type="Proteomes" id="UP001384579"/>
    </source>
</evidence>
<comment type="caution">
    <text evidence="1">The sequence shown here is derived from an EMBL/GenBank/DDBJ whole genome shotgun (WGS) entry which is preliminary data.</text>
</comment>
<gene>
    <name evidence="1" type="ORF">WMG39_08120</name>
</gene>
<dbReference type="RefSeq" id="WP_340541373.1">
    <property type="nucleotide sequence ID" value="NZ_JBBLXS010000075.1"/>
</dbReference>
<accession>A0ABU8YKA7</accession>
<evidence type="ECO:0000313" key="1">
    <source>
        <dbReference type="EMBL" id="MEK0184823.1"/>
    </source>
</evidence>
<organism evidence="1 2">
    <name type="scientific">Microcoleus anatoxicus PTRS2</name>
    <dbReference type="NCBI Taxonomy" id="2705321"/>
    <lineage>
        <taxon>Bacteria</taxon>
        <taxon>Bacillati</taxon>
        <taxon>Cyanobacteriota</taxon>
        <taxon>Cyanophyceae</taxon>
        <taxon>Oscillatoriophycideae</taxon>
        <taxon>Oscillatoriales</taxon>
        <taxon>Microcoleaceae</taxon>
        <taxon>Microcoleus</taxon>
        <taxon>Microcoleus anatoxicus</taxon>
    </lineage>
</organism>
<proteinExistence type="predicted"/>
<dbReference type="Proteomes" id="UP001384579">
    <property type="component" value="Unassembled WGS sequence"/>
</dbReference>
<reference evidence="1 2" key="1">
    <citation type="journal article" date="2020" name="Harmful Algae">
        <title>Molecular and morphological characterization of a novel dihydroanatoxin-a producing Microcoleus species (cyanobacteria) from the Russian River, California, USA.</title>
        <authorList>
            <person name="Conklin K.Y."/>
            <person name="Stancheva R."/>
            <person name="Otten T.G."/>
            <person name="Fadness R."/>
            <person name="Boyer G.L."/>
            <person name="Read B."/>
            <person name="Zhang X."/>
            <person name="Sheath R.G."/>
        </authorList>
    </citation>
    <scope>NUCLEOTIDE SEQUENCE [LARGE SCALE GENOMIC DNA]</scope>
    <source>
        <strain evidence="1 2">PTRS2</strain>
    </source>
</reference>
<keyword evidence="2" id="KW-1185">Reference proteome</keyword>
<protein>
    <submittedName>
        <fullName evidence="1">Uncharacterized protein</fullName>
    </submittedName>
</protein>
<sequence length="208" mass="22992">MENSIIEVKAQEVAEPEAKIIGTLAIRSVDDLSRIAKMCASSGYFQDAQTPTQAGVKILTGMELGITPIASMTGIHVINGKPVISAGLMAGIIKRSRIYDYKLRKLTNTECFIEFLELLPQKESLGFSNFTLDDAKQSGALSGKNAHTWTKYPRNMLFARAISNGIKWFCPDLFITPVYTADELGNATNEEGEMIDESPAMTRREYMQ</sequence>